<gene>
    <name evidence="2" type="ORF">UFOVP20_57</name>
</gene>
<keyword evidence="1" id="KW-1133">Transmembrane helix</keyword>
<reference evidence="2" key="1">
    <citation type="submission" date="2020-04" db="EMBL/GenBank/DDBJ databases">
        <authorList>
            <person name="Chiriac C."/>
            <person name="Salcher M."/>
            <person name="Ghai R."/>
            <person name="Kavagutti S V."/>
        </authorList>
    </citation>
    <scope>NUCLEOTIDE SEQUENCE</scope>
</reference>
<feature type="transmembrane region" description="Helical" evidence="1">
    <location>
        <begin position="12"/>
        <end position="33"/>
    </location>
</feature>
<organism evidence="2">
    <name type="scientific">uncultured Caudovirales phage</name>
    <dbReference type="NCBI Taxonomy" id="2100421"/>
    <lineage>
        <taxon>Viruses</taxon>
        <taxon>Duplodnaviria</taxon>
        <taxon>Heunggongvirae</taxon>
        <taxon>Uroviricota</taxon>
        <taxon>Caudoviricetes</taxon>
        <taxon>Peduoviridae</taxon>
        <taxon>Maltschvirus</taxon>
        <taxon>Maltschvirus maltsch</taxon>
    </lineage>
</organism>
<dbReference type="Pfam" id="PF24027">
    <property type="entry name" value="DUF7338"/>
    <property type="match status" value="1"/>
</dbReference>
<accession>A0A6J5KMN9</accession>
<evidence type="ECO:0000313" key="2">
    <source>
        <dbReference type="EMBL" id="CAB4122097.1"/>
    </source>
</evidence>
<dbReference type="InterPro" id="IPR055762">
    <property type="entry name" value="DUF7338"/>
</dbReference>
<evidence type="ECO:0000256" key="1">
    <source>
        <dbReference type="SAM" id="Phobius"/>
    </source>
</evidence>
<keyword evidence="1" id="KW-0812">Transmembrane</keyword>
<proteinExistence type="predicted"/>
<dbReference type="EMBL" id="LR796156">
    <property type="protein sequence ID" value="CAB4122097.1"/>
    <property type="molecule type" value="Genomic_DNA"/>
</dbReference>
<sequence>MPKSILLWSIKVPTLLILTVVAYLISPILALFIRQSEESVVTGFPSQFPSKQRDFLIPALFIWQTPDAPVDEWWYGEDYAPTGFFKTRFNQADYDSKAWLRWICRIMWLCRNAAYGFGDRLGYDSEGMDVIYQYSDDSNWNTGKPIFAFWEVVNKKSQIGWWLKAQIYFYKNRCISMQFGYKLLSDPKSKYVAMQITPFTKFPKD</sequence>
<protein>
    <submittedName>
        <fullName evidence="2">Uncharacterized protein</fullName>
    </submittedName>
</protein>
<keyword evidence="1" id="KW-0472">Membrane</keyword>
<name>A0A6J5KMN9_9CAUD</name>